<keyword evidence="1" id="KW-0812">Transmembrane</keyword>
<sequence length="193" mass="22019">MWTNQFTIQKPPAQQTLEEKREQALVTANVFIENNRSLVRKAMDRYQSVAGSNYWTYGYMGGAMMATMAACLSIGGRVPFFRSYASWISLAGGYFGGKAMLGAHNSYNLASVVRVINTLIDETRKMDEQHGFNISDYAREVDSLQHMKYELMPYSTEAIEARKHDVKSLPLDERVDALVEAYEKRRHTADQRK</sequence>
<dbReference type="Proteomes" id="UP000031737">
    <property type="component" value="Unassembled WGS sequence"/>
</dbReference>
<dbReference type="VEuPathDB" id="TriTrypDB:TRSC58_03626"/>
<dbReference type="EMBL" id="AUPL01003626">
    <property type="protein sequence ID" value="ESL08668.1"/>
    <property type="molecule type" value="Genomic_DNA"/>
</dbReference>
<comment type="caution">
    <text evidence="2">The sequence shown here is derived from an EMBL/GenBank/DDBJ whole genome shotgun (WGS) entry which is preliminary data.</text>
</comment>
<protein>
    <submittedName>
        <fullName evidence="2">Uncharacterized protein</fullName>
    </submittedName>
</protein>
<feature type="transmembrane region" description="Helical" evidence="1">
    <location>
        <begin position="54"/>
        <end position="74"/>
    </location>
</feature>
<keyword evidence="3" id="KW-1185">Reference proteome</keyword>
<keyword evidence="1" id="KW-0472">Membrane</keyword>
<proteinExistence type="predicted"/>
<gene>
    <name evidence="2" type="ORF">TRSC58_03626</name>
</gene>
<accession>A0A061IZU4</accession>
<name>A0A061IZU4_TRYRA</name>
<dbReference type="AlphaFoldDB" id="A0A061IZU4"/>
<evidence type="ECO:0000256" key="1">
    <source>
        <dbReference type="SAM" id="Phobius"/>
    </source>
</evidence>
<dbReference type="OrthoDB" id="276565at2759"/>
<evidence type="ECO:0000313" key="2">
    <source>
        <dbReference type="EMBL" id="ESL08668.1"/>
    </source>
</evidence>
<organism evidence="2 3">
    <name type="scientific">Trypanosoma rangeli SC58</name>
    <dbReference type="NCBI Taxonomy" id="429131"/>
    <lineage>
        <taxon>Eukaryota</taxon>
        <taxon>Discoba</taxon>
        <taxon>Euglenozoa</taxon>
        <taxon>Kinetoplastea</taxon>
        <taxon>Metakinetoplastina</taxon>
        <taxon>Trypanosomatida</taxon>
        <taxon>Trypanosomatidae</taxon>
        <taxon>Trypanosoma</taxon>
        <taxon>Herpetosoma</taxon>
    </lineage>
</organism>
<reference evidence="2 3" key="1">
    <citation type="submission" date="2013-07" db="EMBL/GenBank/DDBJ databases">
        <authorList>
            <person name="Stoco P.H."/>
            <person name="Wagner G."/>
            <person name="Gerber A."/>
            <person name="Zaha A."/>
            <person name="Thompson C."/>
            <person name="Bartholomeu D.C."/>
            <person name="Luckemeyer D.D."/>
            <person name="Bahia D."/>
            <person name="Loreto E."/>
            <person name="Prestes E.B."/>
            <person name="Lima F.M."/>
            <person name="Rodrigues-Luiz G."/>
            <person name="Vallejo G.A."/>
            <person name="Filho J.F."/>
            <person name="Monteiro K.M."/>
            <person name="Tyler K.M."/>
            <person name="de Almeida L.G."/>
            <person name="Ortiz M.F."/>
            <person name="Siervo M.A."/>
            <person name="de Moraes M.H."/>
            <person name="Cunha O.L."/>
            <person name="Mendonca-Neto R."/>
            <person name="Silva R."/>
            <person name="Teixeira S.M."/>
            <person name="Murta S.M."/>
            <person name="Sincero T.C."/>
            <person name="Mendes T.A."/>
            <person name="Urmenyi T.P."/>
            <person name="Silva V.G."/>
            <person name="da Rocha W.D."/>
            <person name="Andersson B."/>
            <person name="Romanha A.J."/>
            <person name="Steindel M."/>
            <person name="de Vasconcelos A.T."/>
            <person name="Grisard E.C."/>
        </authorList>
    </citation>
    <scope>NUCLEOTIDE SEQUENCE [LARGE SCALE GENOMIC DNA]</scope>
    <source>
        <strain evidence="2 3">SC58</strain>
    </source>
</reference>
<evidence type="ECO:0000313" key="3">
    <source>
        <dbReference type="Proteomes" id="UP000031737"/>
    </source>
</evidence>
<keyword evidence="1" id="KW-1133">Transmembrane helix</keyword>